<evidence type="ECO:0000313" key="2">
    <source>
        <dbReference type="Proteomes" id="UP000790709"/>
    </source>
</evidence>
<protein>
    <submittedName>
        <fullName evidence="1">Uncharacterized protein</fullName>
    </submittedName>
</protein>
<reference evidence="1" key="1">
    <citation type="journal article" date="2021" name="New Phytol.">
        <title>Evolutionary innovations through gain and loss of genes in the ectomycorrhizal Boletales.</title>
        <authorList>
            <person name="Wu G."/>
            <person name="Miyauchi S."/>
            <person name="Morin E."/>
            <person name="Kuo A."/>
            <person name="Drula E."/>
            <person name="Varga T."/>
            <person name="Kohler A."/>
            <person name="Feng B."/>
            <person name="Cao Y."/>
            <person name="Lipzen A."/>
            <person name="Daum C."/>
            <person name="Hundley H."/>
            <person name="Pangilinan J."/>
            <person name="Johnson J."/>
            <person name="Barry K."/>
            <person name="LaButti K."/>
            <person name="Ng V."/>
            <person name="Ahrendt S."/>
            <person name="Min B."/>
            <person name="Choi I.G."/>
            <person name="Park H."/>
            <person name="Plett J.M."/>
            <person name="Magnuson J."/>
            <person name="Spatafora J.W."/>
            <person name="Nagy L.G."/>
            <person name="Henrissat B."/>
            <person name="Grigoriev I.V."/>
            <person name="Yang Z.L."/>
            <person name="Xu J."/>
            <person name="Martin F.M."/>
        </authorList>
    </citation>
    <scope>NUCLEOTIDE SEQUENCE</scope>
    <source>
        <strain evidence="1">KUC20120723A-06</strain>
    </source>
</reference>
<dbReference type="Proteomes" id="UP000790709">
    <property type="component" value="Unassembled WGS sequence"/>
</dbReference>
<proteinExistence type="predicted"/>
<name>A0ACB8B053_9AGAM</name>
<gene>
    <name evidence="1" type="ORF">BV22DRAFT_1025201</name>
</gene>
<evidence type="ECO:0000313" key="1">
    <source>
        <dbReference type="EMBL" id="KAH7918077.1"/>
    </source>
</evidence>
<sequence>RRGMYHAAAVGVSYGSGQERPRNLSVPHIYRPAVDALLDDEGVQRAAGFQSSCLKLYSPSIYKFYKTNIDAIFDADPTLLRNFKSSIFPAVTFNLGPDTVTYPHKDPANLAWGWCAITPFGSYDPALGGHIVLWDVGVVIEFPPGATILIPSAIVQHSNTLIQDGETRFSLTQYAAGPLFAWVYNGFRSDVAVNKDRSMTAEDRERRTYDRAHRWENAMKMFTHISQLW</sequence>
<keyword evidence="2" id="KW-1185">Reference proteome</keyword>
<organism evidence="1 2">
    <name type="scientific">Leucogyrophana mollusca</name>
    <dbReference type="NCBI Taxonomy" id="85980"/>
    <lineage>
        <taxon>Eukaryota</taxon>
        <taxon>Fungi</taxon>
        <taxon>Dikarya</taxon>
        <taxon>Basidiomycota</taxon>
        <taxon>Agaricomycotina</taxon>
        <taxon>Agaricomycetes</taxon>
        <taxon>Agaricomycetidae</taxon>
        <taxon>Boletales</taxon>
        <taxon>Boletales incertae sedis</taxon>
        <taxon>Leucogyrophana</taxon>
    </lineage>
</organism>
<comment type="caution">
    <text evidence="1">The sequence shown here is derived from an EMBL/GenBank/DDBJ whole genome shotgun (WGS) entry which is preliminary data.</text>
</comment>
<feature type="non-terminal residue" evidence="1">
    <location>
        <position position="1"/>
    </location>
</feature>
<accession>A0ACB8B053</accession>
<dbReference type="EMBL" id="MU266861">
    <property type="protein sequence ID" value="KAH7918077.1"/>
    <property type="molecule type" value="Genomic_DNA"/>
</dbReference>